<protein>
    <submittedName>
        <fullName evidence="4">D-inositol-3-phosphate glycosyltransferase</fullName>
        <ecNumber evidence="4">2.4.1.250</ecNumber>
    </submittedName>
</protein>
<dbReference type="RefSeq" id="WP_175208200.1">
    <property type="nucleotide sequence ID" value="NZ_CADILG010000025.1"/>
</dbReference>
<keyword evidence="5" id="KW-1185">Reference proteome</keyword>
<keyword evidence="1" id="KW-1133">Transmembrane helix</keyword>
<organism evidence="4 5">
    <name type="scientific">Achromobacter anxifer</name>
    <dbReference type="NCBI Taxonomy" id="1287737"/>
    <lineage>
        <taxon>Bacteria</taxon>
        <taxon>Pseudomonadati</taxon>
        <taxon>Pseudomonadota</taxon>
        <taxon>Betaproteobacteria</taxon>
        <taxon>Burkholderiales</taxon>
        <taxon>Alcaligenaceae</taxon>
        <taxon>Achromobacter</taxon>
    </lineage>
</organism>
<dbReference type="EMBL" id="CADILG010000025">
    <property type="protein sequence ID" value="CAB3884249.1"/>
    <property type="molecule type" value="Genomic_DNA"/>
</dbReference>
<keyword evidence="4" id="KW-0328">Glycosyltransferase</keyword>
<evidence type="ECO:0000313" key="5">
    <source>
        <dbReference type="Proteomes" id="UP000494117"/>
    </source>
</evidence>
<dbReference type="GO" id="GO:0102710">
    <property type="term" value="F:D-inositol-3-phosphate glycosyltransferase activity"/>
    <property type="evidence" value="ECO:0007669"/>
    <property type="project" value="UniProtKB-EC"/>
</dbReference>
<dbReference type="PANTHER" id="PTHR12526">
    <property type="entry name" value="GLYCOSYLTRANSFERASE"/>
    <property type="match status" value="1"/>
</dbReference>
<dbReference type="PANTHER" id="PTHR12526:SF622">
    <property type="entry name" value="GLYCOSYLTRANSFERASE (GROUP I)"/>
    <property type="match status" value="1"/>
</dbReference>
<proteinExistence type="predicted"/>
<dbReference type="Pfam" id="PF00534">
    <property type="entry name" value="Glycos_transf_1"/>
    <property type="match status" value="1"/>
</dbReference>
<dbReference type="InterPro" id="IPR028098">
    <property type="entry name" value="Glyco_trans_4-like_N"/>
</dbReference>
<feature type="transmembrane region" description="Helical" evidence="1">
    <location>
        <begin position="103"/>
        <end position="124"/>
    </location>
</feature>
<dbReference type="EC" id="2.4.1.250" evidence="4"/>
<reference evidence="4 5" key="1">
    <citation type="submission" date="2020-04" db="EMBL/GenBank/DDBJ databases">
        <authorList>
            <person name="De Canck E."/>
        </authorList>
    </citation>
    <scope>NUCLEOTIDE SEQUENCE [LARGE SCALE GENOMIC DNA]</scope>
    <source>
        <strain evidence="4 5">LMG 26858</strain>
    </source>
</reference>
<feature type="domain" description="Glycosyl transferase family 1" evidence="2">
    <location>
        <begin position="218"/>
        <end position="379"/>
    </location>
</feature>
<dbReference type="Gene3D" id="3.40.50.2000">
    <property type="entry name" value="Glycogen Phosphorylase B"/>
    <property type="match status" value="2"/>
</dbReference>
<evidence type="ECO:0000259" key="3">
    <source>
        <dbReference type="Pfam" id="PF13579"/>
    </source>
</evidence>
<keyword evidence="1" id="KW-0812">Transmembrane</keyword>
<accession>A0A6S7DHA4</accession>
<keyword evidence="4" id="KW-0808">Transferase</keyword>
<feature type="transmembrane region" description="Helical" evidence="1">
    <location>
        <begin position="79"/>
        <end position="97"/>
    </location>
</feature>
<evidence type="ECO:0000259" key="2">
    <source>
        <dbReference type="Pfam" id="PF00534"/>
    </source>
</evidence>
<keyword evidence="1" id="KW-0472">Membrane</keyword>
<evidence type="ECO:0000256" key="1">
    <source>
        <dbReference type="SAM" id="Phobius"/>
    </source>
</evidence>
<name>A0A6S7DHA4_9BURK</name>
<dbReference type="Proteomes" id="UP000494117">
    <property type="component" value="Unassembled WGS sequence"/>
</dbReference>
<sequence>MRTLIVSQYFWPEGFRINEISSTLAERGMEVDVLTGKPNYPEGKIYSGYRMSGVQQEQFHKVNIMRVPLIPRGKGKLRLTLNYLSFIFSGLLFGPWITRRKSYDVIFICALSPLLLAIPGLLLAKIKRAPVVIWVLDLWPQSLSATGHVKNRYVLSVVERIVRFIYSRADLILVQSEAFVEPIRKLAPGKPIEYYPNSVDDSFSRTPTEAPPEVPGLNGEFVVMFAGNIGAAQAVEVIVGAAALLREHPAIQFVVLGGGSKREWMLQQVAALGLENLHLPGRFPVETMPAFMQRASALLVTLADQEIFAATVPNKVQAYMASGKPILACLNGEGGRLVEQAQAGLAVPAEDAEALAAAIQRLAEMPEEARARMGENGRRYYEQHFNHERLVDQLVGVLETLSSENSKAA</sequence>
<dbReference type="AlphaFoldDB" id="A0A6S7DHA4"/>
<evidence type="ECO:0000313" key="4">
    <source>
        <dbReference type="EMBL" id="CAB3884249.1"/>
    </source>
</evidence>
<dbReference type="CDD" id="cd03794">
    <property type="entry name" value="GT4_WbuB-like"/>
    <property type="match status" value="1"/>
</dbReference>
<feature type="domain" description="Glycosyltransferase subfamily 4-like N-terminal" evidence="3">
    <location>
        <begin position="16"/>
        <end position="197"/>
    </location>
</feature>
<dbReference type="InterPro" id="IPR001296">
    <property type="entry name" value="Glyco_trans_1"/>
</dbReference>
<dbReference type="SUPFAM" id="SSF53756">
    <property type="entry name" value="UDP-Glycosyltransferase/glycogen phosphorylase"/>
    <property type="match status" value="1"/>
</dbReference>
<gene>
    <name evidence="4" type="primary">mshA_4</name>
    <name evidence="4" type="ORF">LMG26858_03391</name>
</gene>
<dbReference type="Pfam" id="PF13579">
    <property type="entry name" value="Glyco_trans_4_4"/>
    <property type="match status" value="1"/>
</dbReference>